<gene>
    <name evidence="2" type="ORF">H9862_03010</name>
</gene>
<accession>A0A9D1VAS2</accession>
<evidence type="ECO:0000313" key="3">
    <source>
        <dbReference type="Proteomes" id="UP000823964"/>
    </source>
</evidence>
<dbReference type="PROSITE" id="PS51257">
    <property type="entry name" value="PROKAR_LIPOPROTEIN"/>
    <property type="match status" value="1"/>
</dbReference>
<feature type="compositionally biased region" description="Acidic residues" evidence="1">
    <location>
        <begin position="218"/>
        <end position="293"/>
    </location>
</feature>
<reference evidence="2" key="2">
    <citation type="submission" date="2021-04" db="EMBL/GenBank/DDBJ databases">
        <authorList>
            <person name="Gilroy R."/>
        </authorList>
    </citation>
    <scope>NUCLEOTIDE SEQUENCE</scope>
    <source>
        <strain evidence="2">14975</strain>
    </source>
</reference>
<proteinExistence type="predicted"/>
<dbReference type="Proteomes" id="UP000823964">
    <property type="component" value="Unassembled WGS sequence"/>
</dbReference>
<name>A0A9D1VAS2_9BACT</name>
<dbReference type="EMBL" id="DXFQ01000050">
    <property type="protein sequence ID" value="HIX19557.1"/>
    <property type="molecule type" value="Genomic_DNA"/>
</dbReference>
<reference evidence="2" key="1">
    <citation type="journal article" date="2021" name="PeerJ">
        <title>Extensive microbial diversity within the chicken gut microbiome revealed by metagenomics and culture.</title>
        <authorList>
            <person name="Gilroy R."/>
            <person name="Ravi A."/>
            <person name="Getino M."/>
            <person name="Pursley I."/>
            <person name="Horton D.L."/>
            <person name="Alikhan N.F."/>
            <person name="Baker D."/>
            <person name="Gharbi K."/>
            <person name="Hall N."/>
            <person name="Watson M."/>
            <person name="Adriaenssens E.M."/>
            <person name="Foster-Nyarko E."/>
            <person name="Jarju S."/>
            <person name="Secka A."/>
            <person name="Antonio M."/>
            <person name="Oren A."/>
            <person name="Chaudhuri R.R."/>
            <person name="La Ragione R."/>
            <person name="Hildebrand F."/>
            <person name="Pallen M.J."/>
        </authorList>
    </citation>
    <scope>NUCLEOTIDE SEQUENCE</scope>
    <source>
        <strain evidence="2">14975</strain>
    </source>
</reference>
<protein>
    <submittedName>
        <fullName evidence="2">Uncharacterized protein</fullName>
    </submittedName>
</protein>
<sequence>MKDFLFVPACAILAVSVLASCQREDKSVTTLAKELTAELQTVTDYKTAEAAAPRVKVLYKRLEDAMARTCTLNTNALRRSVGAEGREADELVQALEGLARELGRVQASIPVTSYDGEVDRDLLVLAVGASVPGGGQLDPEATRKEAGLNYLHEERVKDNAEPPPFAECYGSEALQEALAYTVKPSEVSVFRFDSSADLEAVPDKKPVDESADAAPADDAADDVEPADDSADDSADTGDVEPAADDADDSSDDAGEDSGDVEPSIDEIPDDSGDSSDDSGSDGLDDLEDISIDI</sequence>
<evidence type="ECO:0000313" key="2">
    <source>
        <dbReference type="EMBL" id="HIX19557.1"/>
    </source>
</evidence>
<organism evidence="2 3">
    <name type="scientific">Candidatus Akkermansia intestinigallinarum</name>
    <dbReference type="NCBI Taxonomy" id="2838431"/>
    <lineage>
        <taxon>Bacteria</taxon>
        <taxon>Pseudomonadati</taxon>
        <taxon>Verrucomicrobiota</taxon>
        <taxon>Verrucomicrobiia</taxon>
        <taxon>Verrucomicrobiales</taxon>
        <taxon>Akkermansiaceae</taxon>
        <taxon>Akkermansia</taxon>
    </lineage>
</organism>
<feature type="region of interest" description="Disordered" evidence="1">
    <location>
        <begin position="201"/>
        <end position="293"/>
    </location>
</feature>
<dbReference type="AlphaFoldDB" id="A0A9D1VAS2"/>
<comment type="caution">
    <text evidence="2">The sequence shown here is derived from an EMBL/GenBank/DDBJ whole genome shotgun (WGS) entry which is preliminary data.</text>
</comment>
<evidence type="ECO:0000256" key="1">
    <source>
        <dbReference type="SAM" id="MobiDB-lite"/>
    </source>
</evidence>